<feature type="region of interest" description="Disordered" evidence="8">
    <location>
        <begin position="617"/>
        <end position="679"/>
    </location>
</feature>
<keyword evidence="4" id="KW-0233">DNA recombination</keyword>
<dbReference type="STRING" id="691883.A0A058Z169"/>
<dbReference type="InterPro" id="IPR018574">
    <property type="entry name" value="Structure-sp_endonuc_su_Slx4"/>
</dbReference>
<organism evidence="9">
    <name type="scientific">Fonticula alba</name>
    <name type="common">Slime mold</name>
    <dbReference type="NCBI Taxonomy" id="691883"/>
    <lineage>
        <taxon>Eukaryota</taxon>
        <taxon>Rotosphaerida</taxon>
        <taxon>Fonticulaceae</taxon>
        <taxon>Fonticula</taxon>
    </lineage>
</organism>
<evidence type="ECO:0000256" key="7">
    <source>
        <dbReference type="ARBA" id="ARBA00029496"/>
    </source>
</evidence>
<feature type="compositionally biased region" description="Pro residues" evidence="8">
    <location>
        <begin position="761"/>
        <end position="771"/>
    </location>
</feature>
<dbReference type="AlphaFoldDB" id="A0A058Z169"/>
<sequence length="941" mass="99154">MPAAPGGSGDGQIACPICARDFPQGQIEAHASSCGLNASPHVSPSRPGRQPIAAACPSSPVPASAGTREECLLCCQPLEPGSLRTHLATSACPQAGTSLGRAILAQVAPLSADAADFVDTPDAASPEQLVQSTLDWVSDFMARSGGVSIGRGRGRRARAAGPLAGALRTQLLVDQENSNLRAALSDSAITSSRETEERRSFRARPGLLAGRRLGISPSEARLLARLHTDGRVGRAPGFGLCAKSRVLCCRAGPSRPLVAAPLPSVVWSRAPSFSALGRQSRAPVDLPPLGPRPPADWPPSRLAQLARAGPNSLGPTVPDASHPPYCIPDLAPFVRGEAPPPAPCPFLLPQPLPGSDGQVPSAEQLRGYISASIWHFQRRLHYALSDAITEYESQVRELGRFLYHPASFLNFAEGMEDGAWREAYPLPASFLGGLDAVALPRAETPASRPSATRPPLSSAVVPPLDGMVLGRDMAPPAGTSAGMSPTPEPSSSPSSPSASSPSSPSPSTLALPVEEIAPSMASMAAPLPDVQHPTAFDALHDDLLFESDDPLDLEHLQFIHDSQTSLAELRAASTDRPPRVRPLTEAPTALSPPGNPPESVPCSHAPAMASALESLPTRTTRPAGVPAEAPSSQTPWEEELPFRVPAAPASPPRIHPGGPREGHPLADAPATPVAPLRRLVPPTPRYKTFADHELQELCAQYGIRFKGLSKGRVLQQLVAIWRFQRGDSPSVGPPAPGAPADQPTNASPPEAATEPAAASLPAPPDSSPPFDQPLDQPLDQPSFGSGQSLSSSLISSVFDDYDDFFMDGDPVRLSPPPRRSPRSSLKPSPSSEPSSRSPSSSTSLAAAPPSPAPSTTTLPQATDDMLHYLLRNSPDIYNQIITFKPLEFAVVHDLVRQYVTCTPKQLTQFLDQNGIIFAPASNTGPRTKYPPKPNRRRDPRA</sequence>
<feature type="compositionally biased region" description="Low complexity" evidence="8">
    <location>
        <begin position="738"/>
        <end position="760"/>
    </location>
</feature>
<keyword evidence="3" id="KW-0227">DNA damage</keyword>
<feature type="region of interest" description="Disordered" evidence="8">
    <location>
        <begin position="40"/>
        <end position="59"/>
    </location>
</feature>
<protein>
    <recommendedName>
        <fullName evidence="7">Structure-specific endonuclease subunit SLX4</fullName>
    </recommendedName>
</protein>
<evidence type="ECO:0000313" key="10">
    <source>
        <dbReference type="Proteomes" id="UP000030693"/>
    </source>
</evidence>
<feature type="compositionally biased region" description="Low complexity" evidence="8">
    <location>
        <begin position="822"/>
        <end position="859"/>
    </location>
</feature>
<evidence type="ECO:0000256" key="2">
    <source>
        <dbReference type="ARBA" id="ARBA00006661"/>
    </source>
</evidence>
<accession>A0A058Z169</accession>
<dbReference type="GO" id="GO:0006260">
    <property type="term" value="P:DNA replication"/>
    <property type="evidence" value="ECO:0007669"/>
    <property type="project" value="InterPro"/>
</dbReference>
<proteinExistence type="inferred from homology"/>
<keyword evidence="10" id="KW-1185">Reference proteome</keyword>
<evidence type="ECO:0000256" key="4">
    <source>
        <dbReference type="ARBA" id="ARBA00023172"/>
    </source>
</evidence>
<dbReference type="OrthoDB" id="1931232at2759"/>
<dbReference type="EMBL" id="KB932214">
    <property type="protein sequence ID" value="KCV67688.1"/>
    <property type="molecule type" value="Genomic_DNA"/>
</dbReference>
<reference evidence="9" key="1">
    <citation type="submission" date="2013-04" db="EMBL/GenBank/DDBJ databases">
        <title>The Genome Sequence of Fonticula alba ATCC 38817.</title>
        <authorList>
            <consortium name="The Broad Institute Genomics Platform"/>
            <person name="Russ C."/>
            <person name="Cuomo C."/>
            <person name="Burger G."/>
            <person name="Gray M.W."/>
            <person name="Holland P.W.H."/>
            <person name="King N."/>
            <person name="Lang F.B.F."/>
            <person name="Roger A.J."/>
            <person name="Ruiz-Trillo I."/>
            <person name="Brown M."/>
            <person name="Walker B."/>
            <person name="Young S."/>
            <person name="Zeng Q."/>
            <person name="Gargeya S."/>
            <person name="Fitzgerald M."/>
            <person name="Haas B."/>
            <person name="Abouelleil A."/>
            <person name="Allen A.W."/>
            <person name="Alvarado L."/>
            <person name="Arachchi H.M."/>
            <person name="Berlin A.M."/>
            <person name="Chapman S.B."/>
            <person name="Gainer-Dewar J."/>
            <person name="Goldberg J."/>
            <person name="Griggs A."/>
            <person name="Gujja S."/>
            <person name="Hansen M."/>
            <person name="Howarth C."/>
            <person name="Imamovic A."/>
            <person name="Ireland A."/>
            <person name="Larimer J."/>
            <person name="McCowan C."/>
            <person name="Murphy C."/>
            <person name="Pearson M."/>
            <person name="Poon T.W."/>
            <person name="Priest M."/>
            <person name="Roberts A."/>
            <person name="Saif S."/>
            <person name="Shea T."/>
            <person name="Sisk P."/>
            <person name="Sykes S."/>
            <person name="Wortman J."/>
            <person name="Nusbaum C."/>
            <person name="Birren B."/>
        </authorList>
    </citation>
    <scope>NUCLEOTIDE SEQUENCE [LARGE SCALE GENOMIC DNA]</scope>
    <source>
        <strain evidence="9">ATCC 38817</strain>
    </source>
</reference>
<comment type="similarity">
    <text evidence="2">Belongs to the SLX4 family.</text>
</comment>
<dbReference type="GO" id="GO:0006310">
    <property type="term" value="P:DNA recombination"/>
    <property type="evidence" value="ECO:0007669"/>
    <property type="project" value="UniProtKB-KW"/>
</dbReference>
<feature type="region of interest" description="Disordered" evidence="8">
    <location>
        <begin position="570"/>
        <end position="604"/>
    </location>
</feature>
<feature type="compositionally biased region" description="Low complexity" evidence="8">
    <location>
        <begin position="772"/>
        <end position="789"/>
    </location>
</feature>
<evidence type="ECO:0000256" key="5">
    <source>
        <dbReference type="ARBA" id="ARBA00023204"/>
    </source>
</evidence>
<feature type="region of interest" description="Disordered" evidence="8">
    <location>
        <begin position="808"/>
        <end position="859"/>
    </location>
</feature>
<feature type="region of interest" description="Disordered" evidence="8">
    <location>
        <begin position="300"/>
        <end position="320"/>
    </location>
</feature>
<feature type="region of interest" description="Disordered" evidence="8">
    <location>
        <begin position="442"/>
        <end position="509"/>
    </location>
</feature>
<evidence type="ECO:0000256" key="1">
    <source>
        <dbReference type="ARBA" id="ARBA00004123"/>
    </source>
</evidence>
<feature type="region of interest" description="Disordered" evidence="8">
    <location>
        <begin position="728"/>
        <end position="789"/>
    </location>
</feature>
<dbReference type="GO" id="GO:0006281">
    <property type="term" value="P:DNA repair"/>
    <property type="evidence" value="ECO:0007669"/>
    <property type="project" value="UniProtKB-KW"/>
</dbReference>
<dbReference type="GO" id="GO:0033557">
    <property type="term" value="C:Slx1-Slx4 complex"/>
    <property type="evidence" value="ECO:0007669"/>
    <property type="project" value="InterPro"/>
</dbReference>
<gene>
    <name evidence="9" type="ORF">H696_05798</name>
</gene>
<name>A0A058Z169_FONAL</name>
<dbReference type="Proteomes" id="UP000030693">
    <property type="component" value="Unassembled WGS sequence"/>
</dbReference>
<dbReference type="GeneID" id="20530523"/>
<feature type="region of interest" description="Disordered" evidence="8">
    <location>
        <begin position="920"/>
        <end position="941"/>
    </location>
</feature>
<keyword evidence="6" id="KW-0539">Nucleus</keyword>
<evidence type="ECO:0000256" key="8">
    <source>
        <dbReference type="SAM" id="MobiDB-lite"/>
    </source>
</evidence>
<evidence type="ECO:0000256" key="6">
    <source>
        <dbReference type="ARBA" id="ARBA00023242"/>
    </source>
</evidence>
<dbReference type="RefSeq" id="XP_009497872.1">
    <property type="nucleotide sequence ID" value="XM_009499597.1"/>
</dbReference>
<keyword evidence="5" id="KW-0234">DNA repair</keyword>
<evidence type="ECO:0000256" key="3">
    <source>
        <dbReference type="ARBA" id="ARBA00022763"/>
    </source>
</evidence>
<dbReference type="Pfam" id="PF09494">
    <property type="entry name" value="Slx4"/>
    <property type="match status" value="1"/>
</dbReference>
<comment type="subcellular location">
    <subcellularLocation>
        <location evidence="1">Nucleus</location>
    </subcellularLocation>
</comment>
<feature type="compositionally biased region" description="Low complexity" evidence="8">
    <location>
        <begin position="489"/>
        <end position="509"/>
    </location>
</feature>
<evidence type="ECO:0000313" key="9">
    <source>
        <dbReference type="EMBL" id="KCV67688.1"/>
    </source>
</evidence>